<gene>
    <name evidence="1" type="ORF">SFMTTN_2748</name>
</gene>
<dbReference type="CDD" id="cd05560">
    <property type="entry name" value="Xcc1710_like"/>
    <property type="match status" value="1"/>
</dbReference>
<protein>
    <submittedName>
        <fullName evidence="1">Membrane protein</fullName>
    </submittedName>
</protein>
<accession>A0A401JZF3</accession>
<dbReference type="EMBL" id="BGOW01000030">
    <property type="protein sequence ID" value="GCB01936.1"/>
    <property type="molecule type" value="Genomic_DNA"/>
</dbReference>
<organism evidence="1 2">
    <name type="scientific">Sulfuriferula multivorans</name>
    <dbReference type="NCBI Taxonomy" id="1559896"/>
    <lineage>
        <taxon>Bacteria</taxon>
        <taxon>Pseudomonadati</taxon>
        <taxon>Pseudomonadota</taxon>
        <taxon>Betaproteobacteria</taxon>
        <taxon>Nitrosomonadales</taxon>
        <taxon>Sulfuricellaceae</taxon>
        <taxon>Sulfuriferula</taxon>
    </lineage>
</organism>
<dbReference type="PANTHER" id="PTHR21192">
    <property type="entry name" value="NUCLEAR PROTEIN E3-3"/>
    <property type="match status" value="1"/>
</dbReference>
<dbReference type="OrthoDB" id="9800373at2"/>
<dbReference type="InterPro" id="IPR007523">
    <property type="entry name" value="NDUFAF3/AAMDC"/>
</dbReference>
<reference evidence="1 2" key="1">
    <citation type="journal article" date="2019" name="Front. Microbiol.">
        <title>Genomes of Neutrophilic Sulfur-Oxidizing Chemolithoautotrophs Representing 9 Proteobacterial Species From 8 Genera.</title>
        <authorList>
            <person name="Watanabe T."/>
            <person name="Kojima H."/>
            <person name="Umezawa K."/>
            <person name="Hori C."/>
            <person name="Takasuka T.E."/>
            <person name="Kato Y."/>
            <person name="Fukui M."/>
        </authorList>
    </citation>
    <scope>NUCLEOTIDE SEQUENCE [LARGE SCALE GENOMIC DNA]</scope>
    <source>
        <strain evidence="1 2">TTN</strain>
    </source>
</reference>
<keyword evidence="2" id="KW-1185">Reference proteome</keyword>
<dbReference type="AlphaFoldDB" id="A0A401JZF3"/>
<name>A0A401JZF3_9PROT</name>
<comment type="caution">
    <text evidence="1">The sequence shown here is derived from an EMBL/GenBank/DDBJ whole genome shotgun (WGS) entry which is preliminary data.</text>
</comment>
<dbReference type="InterPro" id="IPR036748">
    <property type="entry name" value="MTH938-like_sf"/>
</dbReference>
<dbReference type="RefSeq" id="WP_124705700.1">
    <property type="nucleotide sequence ID" value="NZ_BGOW01000030.1"/>
</dbReference>
<sequence length="127" mass="13907">MKFHLTQPEGLNLFTGYGNDFVNINGQRYDAPSLVVTPDEIIEDWRVGDFAQLNENHFQALLALKPEIALLGTGTSLRFPHPRLSACLTNAGIGLEVMDTGAACRTYNILVAEGRRVVMCLLIGMSA</sequence>
<dbReference type="Gene3D" id="3.40.1230.10">
    <property type="entry name" value="MTH938-like"/>
    <property type="match status" value="1"/>
</dbReference>
<evidence type="ECO:0000313" key="2">
    <source>
        <dbReference type="Proteomes" id="UP000286806"/>
    </source>
</evidence>
<proteinExistence type="predicted"/>
<evidence type="ECO:0000313" key="1">
    <source>
        <dbReference type="EMBL" id="GCB01936.1"/>
    </source>
</evidence>
<dbReference type="PANTHER" id="PTHR21192:SF2">
    <property type="entry name" value="NADH DEHYDROGENASE [UBIQUINONE] 1 ALPHA SUBCOMPLEX ASSEMBLY FACTOR 3"/>
    <property type="match status" value="1"/>
</dbReference>
<dbReference type="Proteomes" id="UP000286806">
    <property type="component" value="Unassembled WGS sequence"/>
</dbReference>
<dbReference type="Pfam" id="PF04430">
    <property type="entry name" value="DUF498"/>
    <property type="match status" value="1"/>
</dbReference>
<dbReference type="SUPFAM" id="SSF64076">
    <property type="entry name" value="MTH938-like"/>
    <property type="match status" value="1"/>
</dbReference>